<evidence type="ECO:0000313" key="11">
    <source>
        <dbReference type="EMBL" id="GBP60551.1"/>
    </source>
</evidence>
<name>A0A4C1X9R5_EUMVA</name>
<dbReference type="STRING" id="151549.A0A4C1X9R5"/>
<sequence length="268" mass="29470">MRKPLGPGRKQDQGGLLRPRPRRAGRGRGEHKDGAIPHMVLLVHGDFMETYQWHCGGTIISEKFVLTAAQCTIKDEVIYVRTATVKKSDALDPKRLYKVARIVRHPDYNEVEDYNDIALLETQTEMLLDRLAMPACLPVGDSYNDSSAVALGFGTVGFGGKFSDSLSKVVLTKFSSEECAKHYKPASDLPYGIKGNIHLCYGDKIVSRDTCTGDAGGPLHIDNKDVHCMFRVIGIISFGIACGIIGVPGVYTRVAAYTPWIESIVWPD</sequence>
<protein>
    <submittedName>
        <fullName evidence="11">Clotting factor B</fullName>
    </submittedName>
</protein>
<dbReference type="GO" id="GO:0006508">
    <property type="term" value="P:proteolysis"/>
    <property type="evidence" value="ECO:0007669"/>
    <property type="project" value="InterPro"/>
</dbReference>
<dbReference type="GO" id="GO:0004252">
    <property type="term" value="F:serine-type endopeptidase activity"/>
    <property type="evidence" value="ECO:0007669"/>
    <property type="project" value="InterPro"/>
</dbReference>
<keyword evidence="9" id="KW-1133">Transmembrane helix</keyword>
<dbReference type="Gene3D" id="2.40.10.10">
    <property type="entry name" value="Trypsin-like serine proteases"/>
    <property type="match status" value="1"/>
</dbReference>
<keyword evidence="9" id="KW-0812">Transmembrane</keyword>
<dbReference type="GO" id="GO:0090729">
    <property type="term" value="F:toxin activity"/>
    <property type="evidence" value="ECO:0007669"/>
    <property type="project" value="UniProtKB-KW"/>
</dbReference>
<evidence type="ECO:0000256" key="8">
    <source>
        <dbReference type="SAM" id="MobiDB-lite"/>
    </source>
</evidence>
<dbReference type="InterPro" id="IPR001254">
    <property type="entry name" value="Trypsin_dom"/>
</dbReference>
<evidence type="ECO:0000256" key="7">
    <source>
        <dbReference type="ARBA" id="ARBA00084094"/>
    </source>
</evidence>
<keyword evidence="7" id="KW-1205">Fibrinolytic toxin</keyword>
<comment type="caution">
    <text evidence="11">The sequence shown here is derived from an EMBL/GenBank/DDBJ whole genome shotgun (WGS) entry which is preliminary data.</text>
</comment>
<feature type="transmembrane region" description="Helical" evidence="9">
    <location>
        <begin position="228"/>
        <end position="251"/>
    </location>
</feature>
<evidence type="ECO:0000256" key="5">
    <source>
        <dbReference type="ARBA" id="ARBA00024195"/>
    </source>
</evidence>
<evidence type="ECO:0000256" key="4">
    <source>
        <dbReference type="ARBA" id="ARBA00023240"/>
    </source>
</evidence>
<keyword evidence="12" id="KW-1185">Reference proteome</keyword>
<comment type="similarity">
    <text evidence="5">Belongs to the peptidase S1 family. CLIP subfamily.</text>
</comment>
<comment type="function">
    <text evidence="6">Fibrinolytic activity; shows preferential cleavage of Arg-Gly bonds in all three fibrinogen chains. Contact with the caterpillars causes severe bleeding, due the anticoagulant effect of the protein.</text>
</comment>
<dbReference type="Pfam" id="PF00089">
    <property type="entry name" value="Trypsin"/>
    <property type="match status" value="1"/>
</dbReference>
<dbReference type="SUPFAM" id="SSF50494">
    <property type="entry name" value="Trypsin-like serine proteases"/>
    <property type="match status" value="1"/>
</dbReference>
<feature type="domain" description="Peptidase S1" evidence="10">
    <location>
        <begin position="22"/>
        <end position="266"/>
    </location>
</feature>
<keyword evidence="4" id="KW-1199">Hemostasis impairing toxin</keyword>
<dbReference type="CDD" id="cd00190">
    <property type="entry name" value="Tryp_SPc"/>
    <property type="match status" value="1"/>
</dbReference>
<dbReference type="PANTHER" id="PTHR24256">
    <property type="entry name" value="TRYPTASE-RELATED"/>
    <property type="match status" value="1"/>
</dbReference>
<dbReference type="InterPro" id="IPR043504">
    <property type="entry name" value="Peptidase_S1_PA_chymotrypsin"/>
</dbReference>
<dbReference type="GO" id="GO:0005576">
    <property type="term" value="C:extracellular region"/>
    <property type="evidence" value="ECO:0007669"/>
    <property type="project" value="UniProtKB-SubCell"/>
</dbReference>
<organism evidence="11 12">
    <name type="scientific">Eumeta variegata</name>
    <name type="common">Bagworm moth</name>
    <name type="synonym">Eumeta japonica</name>
    <dbReference type="NCBI Taxonomy" id="151549"/>
    <lineage>
        <taxon>Eukaryota</taxon>
        <taxon>Metazoa</taxon>
        <taxon>Ecdysozoa</taxon>
        <taxon>Arthropoda</taxon>
        <taxon>Hexapoda</taxon>
        <taxon>Insecta</taxon>
        <taxon>Pterygota</taxon>
        <taxon>Neoptera</taxon>
        <taxon>Endopterygota</taxon>
        <taxon>Lepidoptera</taxon>
        <taxon>Glossata</taxon>
        <taxon>Ditrysia</taxon>
        <taxon>Tineoidea</taxon>
        <taxon>Psychidae</taxon>
        <taxon>Oiketicinae</taxon>
        <taxon>Eumeta</taxon>
    </lineage>
</organism>
<dbReference type="InterPro" id="IPR001314">
    <property type="entry name" value="Peptidase_S1A"/>
</dbReference>
<dbReference type="SMART" id="SM00020">
    <property type="entry name" value="Tryp_SPc"/>
    <property type="match status" value="1"/>
</dbReference>
<feature type="region of interest" description="Disordered" evidence="8">
    <location>
        <begin position="1"/>
        <end position="32"/>
    </location>
</feature>
<evidence type="ECO:0000256" key="3">
    <source>
        <dbReference type="ARBA" id="ARBA00023157"/>
    </source>
</evidence>
<proteinExistence type="inferred from homology"/>
<gene>
    <name evidence="11" type="ORF">EVAR_97806_1</name>
</gene>
<dbReference type="EMBL" id="BGZK01000790">
    <property type="protein sequence ID" value="GBP60551.1"/>
    <property type="molecule type" value="Genomic_DNA"/>
</dbReference>
<comment type="subcellular location">
    <subcellularLocation>
        <location evidence="1">Secreted</location>
        <location evidence="1">Extracellular space</location>
    </subcellularLocation>
</comment>
<dbReference type="Proteomes" id="UP000299102">
    <property type="component" value="Unassembled WGS sequence"/>
</dbReference>
<evidence type="ECO:0000256" key="6">
    <source>
        <dbReference type="ARBA" id="ARBA00055534"/>
    </source>
</evidence>
<dbReference type="FunFam" id="2.40.10.10:FF:000068">
    <property type="entry name" value="transmembrane protease serine 2"/>
    <property type="match status" value="1"/>
</dbReference>
<evidence type="ECO:0000256" key="9">
    <source>
        <dbReference type="SAM" id="Phobius"/>
    </source>
</evidence>
<dbReference type="InterPro" id="IPR009003">
    <property type="entry name" value="Peptidase_S1_PA"/>
</dbReference>
<dbReference type="AlphaFoldDB" id="A0A4C1X9R5"/>
<reference evidence="11 12" key="1">
    <citation type="journal article" date="2019" name="Commun. Biol.">
        <title>The bagworm genome reveals a unique fibroin gene that provides high tensile strength.</title>
        <authorList>
            <person name="Kono N."/>
            <person name="Nakamura H."/>
            <person name="Ohtoshi R."/>
            <person name="Tomita M."/>
            <person name="Numata K."/>
            <person name="Arakawa K."/>
        </authorList>
    </citation>
    <scope>NUCLEOTIDE SEQUENCE [LARGE SCALE GENOMIC DNA]</scope>
</reference>
<dbReference type="PRINTS" id="PR00722">
    <property type="entry name" value="CHYMOTRYPSIN"/>
</dbReference>
<keyword evidence="9" id="KW-0472">Membrane</keyword>
<keyword evidence="3" id="KW-1015">Disulfide bond</keyword>
<evidence type="ECO:0000256" key="1">
    <source>
        <dbReference type="ARBA" id="ARBA00004239"/>
    </source>
</evidence>
<dbReference type="PROSITE" id="PS50240">
    <property type="entry name" value="TRYPSIN_DOM"/>
    <property type="match status" value="1"/>
</dbReference>
<evidence type="ECO:0000259" key="10">
    <source>
        <dbReference type="PROSITE" id="PS50240"/>
    </source>
</evidence>
<keyword evidence="2" id="KW-0800">Toxin</keyword>
<dbReference type="InterPro" id="IPR051487">
    <property type="entry name" value="Ser/Thr_Proteases_Immune/Dev"/>
</dbReference>
<evidence type="ECO:0000256" key="2">
    <source>
        <dbReference type="ARBA" id="ARBA00022656"/>
    </source>
</evidence>
<evidence type="ECO:0000313" key="12">
    <source>
        <dbReference type="Proteomes" id="UP000299102"/>
    </source>
</evidence>
<accession>A0A4C1X9R5</accession>
<dbReference type="OrthoDB" id="6339452at2759"/>